<sequence>MRYRAERIALAVMAGAGIVVVLADLLGWLDELAPGSTLPKVTLLILSTVTLFLLLEFDRLKVLDDVHAQLSKLDIDALARELRQRHYAGVVRVHERFPDDRFATLVDGAAREVTILQTWIPNLDEFDRGLRKAVLERQVRVRVLLLHPSSPVAGLRSEALRTVRDPARDGDVRASIEQCLSTLASLVDDAGDEDRARLEVRVYNSLPSVAVYKVDEHYLVSSFLHGRLAIRSTQMEIEGCATVMGREVQREVDTLWSIGCAVDLSNWRGSIGRINL</sequence>
<evidence type="ECO:0000313" key="3">
    <source>
        <dbReference type="Proteomes" id="UP000316806"/>
    </source>
</evidence>
<dbReference type="RefSeq" id="WP_144001320.1">
    <property type="nucleotide sequence ID" value="NZ_CP040916.1"/>
</dbReference>
<evidence type="ECO:0000256" key="1">
    <source>
        <dbReference type="SAM" id="Phobius"/>
    </source>
</evidence>
<dbReference type="AlphaFoldDB" id="A0A516R269"/>
<keyword evidence="1" id="KW-0812">Transmembrane</keyword>
<reference evidence="2 3" key="1">
    <citation type="journal article" date="2019" name="J. Ind. Microbiol. Biotechnol.">
        <title>The complete genomic sequence of Streptomyces spectabilis NRRL-2792 and identification of secondary metabolite biosynthetic gene clusters.</title>
        <authorList>
            <person name="Sinha A."/>
            <person name="Phillips-Salemka S."/>
            <person name="Niraula T.A."/>
            <person name="Short K.A."/>
            <person name="Niraula N.P."/>
        </authorList>
    </citation>
    <scope>NUCLEOTIDE SEQUENCE [LARGE SCALE GENOMIC DNA]</scope>
    <source>
        <strain evidence="2 3">NRRL 2792</strain>
    </source>
</reference>
<proteinExistence type="predicted"/>
<protein>
    <submittedName>
        <fullName evidence="2">Uncharacterized protein</fullName>
    </submittedName>
</protein>
<accession>A0A516R269</accession>
<dbReference type="Proteomes" id="UP000316806">
    <property type="component" value="Chromosome"/>
</dbReference>
<evidence type="ECO:0000313" key="2">
    <source>
        <dbReference type="EMBL" id="QDQ09744.1"/>
    </source>
</evidence>
<keyword evidence="1" id="KW-0472">Membrane</keyword>
<name>A0A516R269_STRST</name>
<keyword evidence="1" id="KW-1133">Transmembrane helix</keyword>
<feature type="transmembrane region" description="Helical" evidence="1">
    <location>
        <begin position="7"/>
        <end position="29"/>
    </location>
</feature>
<dbReference type="EMBL" id="CP040916">
    <property type="protein sequence ID" value="QDQ09744.1"/>
    <property type="molecule type" value="Genomic_DNA"/>
</dbReference>
<organism evidence="2 3">
    <name type="scientific">Streptomyces spectabilis</name>
    <dbReference type="NCBI Taxonomy" id="68270"/>
    <lineage>
        <taxon>Bacteria</taxon>
        <taxon>Bacillati</taxon>
        <taxon>Actinomycetota</taxon>
        <taxon>Actinomycetes</taxon>
        <taxon>Kitasatosporales</taxon>
        <taxon>Streptomycetaceae</taxon>
        <taxon>Streptomyces</taxon>
    </lineage>
</organism>
<gene>
    <name evidence="2" type="ORF">FH965_03535</name>
</gene>
<feature type="transmembrane region" description="Helical" evidence="1">
    <location>
        <begin position="41"/>
        <end position="57"/>
    </location>
</feature>